<dbReference type="InterPro" id="IPR014353">
    <property type="entry name" value="Membr-bd_ADH_cyt_c"/>
</dbReference>
<dbReference type="GO" id="GO:0005506">
    <property type="term" value="F:iron ion binding"/>
    <property type="evidence" value="ECO:0007669"/>
    <property type="project" value="InterPro"/>
</dbReference>
<dbReference type="InterPro" id="IPR051459">
    <property type="entry name" value="Cytochrome_c-type_DH"/>
</dbReference>
<evidence type="ECO:0000313" key="16">
    <source>
        <dbReference type="Proteomes" id="UP000494115"/>
    </source>
</evidence>
<keyword evidence="10 13" id="KW-0472">Membrane</keyword>
<dbReference type="PRINTS" id="PR00605">
    <property type="entry name" value="CYTCHROMECIC"/>
</dbReference>
<sequence>MTRPNHIGYGLATLACIVLIGAVLFFFLPHGLDPVSPSTEQRTGDALIARGKYLTMAADCAACHTTEGGKPFAGGLAFKLPFGTIYSPNITPDRENGIGAWSDAEFARAMRSGVGRHGEDLYPAFPYTSYALLSSDDVLAIRAYLATLAPVATPAPANALAFPFNQRPIMRGWKLLFLDSKPFEPDPARGVAWNRGAYLVNGLAHCSECHTPRNLMFARKLDEALSGGVVDGWKAWNITPDNETGIGQWTDAQLVSYLSTGYAPGHGAASGSMRQAIDLSLSLLPATDIEAIVTYLRTVTPRRADATAAAMPVGAAVKASTAWSPGGEGSAGTGRRIFEGACASCHGWNGNGQQTARAGLAGSHAVNDPQGANLIRVILEGTSAPDHAPATAMPSFGAAYTDAEIAAVANYAIAHFGGKQGQVTAKDVADARP</sequence>
<evidence type="ECO:0000259" key="14">
    <source>
        <dbReference type="PROSITE" id="PS51007"/>
    </source>
</evidence>
<accession>A0A6S7BKW0</accession>
<feature type="domain" description="Cytochrome c" evidence="14">
    <location>
        <begin position="46"/>
        <end position="149"/>
    </location>
</feature>
<keyword evidence="13" id="KW-0812">Transmembrane</keyword>
<evidence type="ECO:0000313" key="15">
    <source>
        <dbReference type="EMBL" id="CAB3803951.1"/>
    </source>
</evidence>
<feature type="domain" description="Cytochrome c" evidence="14">
    <location>
        <begin position="191"/>
        <end position="300"/>
    </location>
</feature>
<dbReference type="RefSeq" id="WP_175108000.1">
    <property type="nucleotide sequence ID" value="NZ_CADIKM010000059.1"/>
</dbReference>
<feature type="binding site" description="covalent" evidence="11">
    <location>
        <position position="342"/>
    </location>
    <ligand>
        <name>heme c</name>
        <dbReference type="ChEBI" id="CHEBI:61717"/>
        <label>3</label>
    </ligand>
</feature>
<keyword evidence="6" id="KW-0732">Signal</keyword>
<keyword evidence="7" id="KW-0677">Repeat</keyword>
<evidence type="ECO:0000256" key="6">
    <source>
        <dbReference type="ARBA" id="ARBA00022729"/>
    </source>
</evidence>
<comment type="subcellular location">
    <subcellularLocation>
        <location evidence="1">Cell membrane</location>
    </subcellularLocation>
</comment>
<keyword evidence="4 11" id="KW-0349">Heme</keyword>
<dbReference type="GO" id="GO:0009055">
    <property type="term" value="F:electron transfer activity"/>
    <property type="evidence" value="ECO:0007669"/>
    <property type="project" value="InterPro"/>
</dbReference>
<gene>
    <name evidence="15" type="primary">nicB</name>
    <name evidence="15" type="ORF">LMG28138_05433</name>
</gene>
<dbReference type="Pfam" id="PF00034">
    <property type="entry name" value="Cytochrom_C"/>
    <property type="match status" value="2"/>
</dbReference>
<organism evidence="15 16">
    <name type="scientific">Pararobbsia alpina</name>
    <dbReference type="NCBI Taxonomy" id="621374"/>
    <lineage>
        <taxon>Bacteria</taxon>
        <taxon>Pseudomonadati</taxon>
        <taxon>Pseudomonadota</taxon>
        <taxon>Betaproteobacteria</taxon>
        <taxon>Burkholderiales</taxon>
        <taxon>Burkholderiaceae</taxon>
        <taxon>Pararobbsia</taxon>
    </lineage>
</organism>
<feature type="binding site" description="covalent" evidence="11">
    <location>
        <position position="60"/>
    </location>
    <ligand>
        <name>heme c</name>
        <dbReference type="ChEBI" id="CHEBI:61717"/>
        <label>1</label>
    </ligand>
</feature>
<dbReference type="SUPFAM" id="SSF46626">
    <property type="entry name" value="Cytochrome c"/>
    <property type="match status" value="3"/>
</dbReference>
<dbReference type="InterPro" id="IPR036909">
    <property type="entry name" value="Cyt_c-like_dom_sf"/>
</dbReference>
<evidence type="ECO:0000256" key="11">
    <source>
        <dbReference type="PIRSR" id="PIRSR000018-50"/>
    </source>
</evidence>
<feature type="binding site" description="axial binding residue" evidence="12">
    <location>
        <position position="210"/>
    </location>
    <ligand>
        <name>heme c</name>
        <dbReference type="ChEBI" id="CHEBI:61717"/>
        <label>2</label>
    </ligand>
    <ligandPart>
        <name>Fe</name>
        <dbReference type="ChEBI" id="CHEBI:18248"/>
    </ligandPart>
</feature>
<feature type="binding site" description="covalent" evidence="11">
    <location>
        <position position="345"/>
    </location>
    <ligand>
        <name>heme c</name>
        <dbReference type="ChEBI" id="CHEBI:61717"/>
        <label>3</label>
    </ligand>
</feature>
<reference evidence="15 16" key="1">
    <citation type="submission" date="2020-04" db="EMBL/GenBank/DDBJ databases">
        <authorList>
            <person name="De Canck E."/>
        </authorList>
    </citation>
    <scope>NUCLEOTIDE SEQUENCE [LARGE SCALE GENOMIC DNA]</scope>
    <source>
        <strain evidence="15 16">LMG 28138</strain>
    </source>
</reference>
<dbReference type="PANTHER" id="PTHR35008">
    <property type="entry name" value="BLL4482 PROTEIN-RELATED"/>
    <property type="match status" value="1"/>
</dbReference>
<dbReference type="InterPro" id="IPR009056">
    <property type="entry name" value="Cyt_c-like_dom"/>
</dbReference>
<dbReference type="Proteomes" id="UP000494115">
    <property type="component" value="Unassembled WGS sequence"/>
</dbReference>
<dbReference type="PIRSF" id="PIRSF000018">
    <property type="entry name" value="Mb_ADH_cyt_c"/>
    <property type="match status" value="1"/>
</dbReference>
<dbReference type="InterPro" id="IPR008168">
    <property type="entry name" value="Cyt_C_IC"/>
</dbReference>
<comment type="cofactor">
    <cofactor evidence="11">
        <name>heme c</name>
        <dbReference type="ChEBI" id="CHEBI:61717"/>
    </cofactor>
    <text evidence="11">Binds 3 heme c groups covalently per subunit.</text>
</comment>
<dbReference type="Gene3D" id="1.10.760.10">
    <property type="entry name" value="Cytochrome c-like domain"/>
    <property type="match status" value="2"/>
</dbReference>
<evidence type="ECO:0000256" key="4">
    <source>
        <dbReference type="ARBA" id="ARBA00022617"/>
    </source>
</evidence>
<keyword evidence="9 12" id="KW-0408">Iron</keyword>
<dbReference type="PROSITE" id="PS51007">
    <property type="entry name" value="CYTC"/>
    <property type="match status" value="3"/>
</dbReference>
<dbReference type="GO" id="GO:0005886">
    <property type="term" value="C:plasma membrane"/>
    <property type="evidence" value="ECO:0007669"/>
    <property type="project" value="UniProtKB-SubCell"/>
</dbReference>
<evidence type="ECO:0000256" key="7">
    <source>
        <dbReference type="ARBA" id="ARBA00022737"/>
    </source>
</evidence>
<evidence type="ECO:0000256" key="10">
    <source>
        <dbReference type="ARBA" id="ARBA00023136"/>
    </source>
</evidence>
<dbReference type="PROSITE" id="PS51257">
    <property type="entry name" value="PROKAR_LIPOPROTEIN"/>
    <property type="match status" value="1"/>
</dbReference>
<dbReference type="GO" id="GO:0016614">
    <property type="term" value="F:oxidoreductase activity, acting on CH-OH group of donors"/>
    <property type="evidence" value="ECO:0007669"/>
    <property type="project" value="InterPro"/>
</dbReference>
<dbReference type="EC" id="1.17.2.1" evidence="15"/>
<evidence type="ECO:0000256" key="8">
    <source>
        <dbReference type="ARBA" id="ARBA00022982"/>
    </source>
</evidence>
<feature type="transmembrane region" description="Helical" evidence="13">
    <location>
        <begin position="7"/>
        <end position="28"/>
    </location>
</feature>
<name>A0A6S7BKW0_9BURK</name>
<dbReference type="PANTHER" id="PTHR35008:SF8">
    <property type="entry name" value="ALCOHOL DEHYDROGENASE CYTOCHROME C SUBUNIT"/>
    <property type="match status" value="1"/>
</dbReference>
<feature type="binding site" description="covalent" evidence="11">
    <location>
        <position position="206"/>
    </location>
    <ligand>
        <name>heme c</name>
        <dbReference type="ChEBI" id="CHEBI:61717"/>
        <label>2</label>
    </ligand>
</feature>
<evidence type="ECO:0000256" key="13">
    <source>
        <dbReference type="SAM" id="Phobius"/>
    </source>
</evidence>
<protein>
    <submittedName>
        <fullName evidence="15">Nicotinate dehydrogenase subunit B</fullName>
        <ecNumber evidence="15">1.17.2.1</ecNumber>
    </submittedName>
</protein>
<evidence type="ECO:0000256" key="1">
    <source>
        <dbReference type="ARBA" id="ARBA00004236"/>
    </source>
</evidence>
<feature type="domain" description="Cytochrome c" evidence="14">
    <location>
        <begin position="329"/>
        <end position="416"/>
    </location>
</feature>
<keyword evidence="2" id="KW-0813">Transport</keyword>
<feature type="binding site" description="covalent" evidence="11">
    <location>
        <position position="209"/>
    </location>
    <ligand>
        <name>heme c</name>
        <dbReference type="ChEBI" id="CHEBI:61717"/>
        <label>2</label>
    </ligand>
</feature>
<feature type="binding site" description="axial binding residue" evidence="12">
    <location>
        <position position="346"/>
    </location>
    <ligand>
        <name>heme c</name>
        <dbReference type="ChEBI" id="CHEBI:61717"/>
        <label>3</label>
    </ligand>
    <ligandPart>
        <name>Fe</name>
        <dbReference type="ChEBI" id="CHEBI:18248"/>
    </ligandPart>
</feature>
<feature type="binding site" description="covalent" evidence="11">
    <location>
        <position position="63"/>
    </location>
    <ligand>
        <name>heme c</name>
        <dbReference type="ChEBI" id="CHEBI:61717"/>
        <label>1</label>
    </ligand>
</feature>
<keyword evidence="13" id="KW-1133">Transmembrane helix</keyword>
<evidence type="ECO:0000256" key="3">
    <source>
        <dbReference type="ARBA" id="ARBA00022475"/>
    </source>
</evidence>
<dbReference type="AlphaFoldDB" id="A0A6S7BKW0"/>
<keyword evidence="8" id="KW-0249">Electron transport</keyword>
<evidence type="ECO:0000256" key="12">
    <source>
        <dbReference type="PIRSR" id="PIRSR000018-51"/>
    </source>
</evidence>
<dbReference type="GO" id="GO:0020037">
    <property type="term" value="F:heme binding"/>
    <property type="evidence" value="ECO:0007669"/>
    <property type="project" value="InterPro"/>
</dbReference>
<evidence type="ECO:0000256" key="5">
    <source>
        <dbReference type="ARBA" id="ARBA00022723"/>
    </source>
</evidence>
<proteinExistence type="predicted"/>
<keyword evidence="5 12" id="KW-0479">Metal-binding</keyword>
<keyword evidence="16" id="KW-1185">Reference proteome</keyword>
<evidence type="ECO:0000256" key="9">
    <source>
        <dbReference type="ARBA" id="ARBA00023004"/>
    </source>
</evidence>
<keyword evidence="3" id="KW-1003">Cell membrane</keyword>
<keyword evidence="15" id="KW-0560">Oxidoreductase</keyword>
<feature type="binding site" description="axial binding residue" evidence="12">
    <location>
        <position position="64"/>
    </location>
    <ligand>
        <name>heme c</name>
        <dbReference type="ChEBI" id="CHEBI:61717"/>
        <label>1</label>
    </ligand>
    <ligandPart>
        <name>Fe</name>
        <dbReference type="ChEBI" id="CHEBI:18248"/>
    </ligandPart>
</feature>
<evidence type="ECO:0000256" key="2">
    <source>
        <dbReference type="ARBA" id="ARBA00022448"/>
    </source>
</evidence>
<dbReference type="EMBL" id="CADIKM010000059">
    <property type="protein sequence ID" value="CAB3803951.1"/>
    <property type="molecule type" value="Genomic_DNA"/>
</dbReference>